<feature type="region of interest" description="Disordered" evidence="1">
    <location>
        <begin position="61"/>
        <end position="90"/>
    </location>
</feature>
<evidence type="ECO:0000313" key="2">
    <source>
        <dbReference type="EMBL" id="KAJ3500216.1"/>
    </source>
</evidence>
<feature type="compositionally biased region" description="Basic and acidic residues" evidence="1">
    <location>
        <begin position="61"/>
        <end position="79"/>
    </location>
</feature>
<keyword evidence="3" id="KW-1185">Reference proteome</keyword>
<gene>
    <name evidence="2" type="ORF">NLJ89_g9891</name>
</gene>
<dbReference type="EMBL" id="JANKHO010001646">
    <property type="protein sequence ID" value="KAJ3500216.1"/>
    <property type="molecule type" value="Genomic_DNA"/>
</dbReference>
<protein>
    <submittedName>
        <fullName evidence="2">Uncharacterized protein</fullName>
    </submittedName>
</protein>
<proteinExistence type="predicted"/>
<evidence type="ECO:0000256" key="1">
    <source>
        <dbReference type="SAM" id="MobiDB-lite"/>
    </source>
</evidence>
<dbReference type="Proteomes" id="UP001148786">
    <property type="component" value="Unassembled WGS sequence"/>
</dbReference>
<name>A0A9W8JZQ4_9AGAR</name>
<evidence type="ECO:0000313" key="3">
    <source>
        <dbReference type="Proteomes" id="UP001148786"/>
    </source>
</evidence>
<reference evidence="2" key="1">
    <citation type="submission" date="2022-07" db="EMBL/GenBank/DDBJ databases">
        <title>Genome Sequence of Agrocybe chaxingu.</title>
        <authorList>
            <person name="Buettner E."/>
        </authorList>
    </citation>
    <scope>NUCLEOTIDE SEQUENCE</scope>
    <source>
        <strain evidence="2">MP-N11</strain>
    </source>
</reference>
<organism evidence="2 3">
    <name type="scientific">Agrocybe chaxingu</name>
    <dbReference type="NCBI Taxonomy" id="84603"/>
    <lineage>
        <taxon>Eukaryota</taxon>
        <taxon>Fungi</taxon>
        <taxon>Dikarya</taxon>
        <taxon>Basidiomycota</taxon>
        <taxon>Agaricomycotina</taxon>
        <taxon>Agaricomycetes</taxon>
        <taxon>Agaricomycetidae</taxon>
        <taxon>Agaricales</taxon>
        <taxon>Agaricineae</taxon>
        <taxon>Strophariaceae</taxon>
        <taxon>Agrocybe</taxon>
    </lineage>
</organism>
<accession>A0A9W8JZQ4</accession>
<sequence>MSSDKRPKDEIEVLHEAQDVLLKDSKISASVVARGVEHISRFPDASKQVISGYTETITSGESKKKDTAIKFRSEDKSQRSEINLYQGSKNTTQKNNVVTVHVASDKDNGNIDWCRGTKNVTVDGGSQSFSIGQKKQ</sequence>
<dbReference type="OrthoDB" id="10318636at2759"/>
<comment type="caution">
    <text evidence="2">The sequence shown here is derived from an EMBL/GenBank/DDBJ whole genome shotgun (WGS) entry which is preliminary data.</text>
</comment>
<dbReference type="AlphaFoldDB" id="A0A9W8JZQ4"/>
<feature type="compositionally biased region" description="Polar residues" evidence="1">
    <location>
        <begin position="80"/>
        <end position="90"/>
    </location>
</feature>